<dbReference type="Proteomes" id="UP001056778">
    <property type="component" value="Chromosome 7"/>
</dbReference>
<protein>
    <submittedName>
        <fullName evidence="1">Uncharacterized protein</fullName>
    </submittedName>
</protein>
<keyword evidence="2" id="KW-1185">Reference proteome</keyword>
<reference evidence="1" key="1">
    <citation type="submission" date="2022-04" db="EMBL/GenBank/DDBJ databases">
        <title>Chromosome-scale genome assembly of Holotrichia oblita Faldermann.</title>
        <authorList>
            <person name="Rongchong L."/>
        </authorList>
    </citation>
    <scope>NUCLEOTIDE SEQUENCE</scope>
    <source>
        <strain evidence="1">81SQS9</strain>
    </source>
</reference>
<accession>A0ACB9SU67</accession>
<dbReference type="EMBL" id="CM043021">
    <property type="protein sequence ID" value="KAI4458184.1"/>
    <property type="molecule type" value="Genomic_DNA"/>
</dbReference>
<evidence type="ECO:0000313" key="1">
    <source>
        <dbReference type="EMBL" id="KAI4458184.1"/>
    </source>
</evidence>
<gene>
    <name evidence="1" type="ORF">MML48_7g00003122</name>
</gene>
<comment type="caution">
    <text evidence="1">The sequence shown here is derived from an EMBL/GenBank/DDBJ whole genome shotgun (WGS) entry which is preliminary data.</text>
</comment>
<sequence>MPLVVLHYGPYEAHGTIKHRIQRLHGLLRHLTQKQYEVELIPSIHLNRLIVKMLENIIYQCDIRNLLFNVDHADDPVCARIIAVIEEAETRFYASTNVPQFTMQGYPPDYLKSLNTKDILKELPDSSVISLLYEHSEHLKPKINSRKCLSGAEMNTESSHGSHKKPHQTKKFSPTSSMKALAIAEQVTMSREYVRSLTYQIVKDIVYDVFITGSSDLLISEDVFIF</sequence>
<evidence type="ECO:0000313" key="2">
    <source>
        <dbReference type="Proteomes" id="UP001056778"/>
    </source>
</evidence>
<organism evidence="1 2">
    <name type="scientific">Holotrichia oblita</name>
    <name type="common">Chafer beetle</name>
    <dbReference type="NCBI Taxonomy" id="644536"/>
    <lineage>
        <taxon>Eukaryota</taxon>
        <taxon>Metazoa</taxon>
        <taxon>Ecdysozoa</taxon>
        <taxon>Arthropoda</taxon>
        <taxon>Hexapoda</taxon>
        <taxon>Insecta</taxon>
        <taxon>Pterygota</taxon>
        <taxon>Neoptera</taxon>
        <taxon>Endopterygota</taxon>
        <taxon>Coleoptera</taxon>
        <taxon>Polyphaga</taxon>
        <taxon>Scarabaeiformia</taxon>
        <taxon>Scarabaeidae</taxon>
        <taxon>Melolonthinae</taxon>
        <taxon>Holotrichia</taxon>
    </lineage>
</organism>
<proteinExistence type="predicted"/>
<name>A0ACB9SU67_HOLOL</name>